<evidence type="ECO:0000259" key="1">
    <source>
        <dbReference type="PROSITE" id="PS50206"/>
    </source>
</evidence>
<reference evidence="2" key="2">
    <citation type="submission" date="2021-04" db="EMBL/GenBank/DDBJ databases">
        <authorList>
            <person name="Gilroy R."/>
        </authorList>
    </citation>
    <scope>NUCLEOTIDE SEQUENCE</scope>
    <source>
        <strain evidence="2">CHK186-16707</strain>
    </source>
</reference>
<dbReference type="Gene3D" id="3.40.250.10">
    <property type="entry name" value="Rhodanese-like domain"/>
    <property type="match status" value="1"/>
</dbReference>
<dbReference type="InterPro" id="IPR036873">
    <property type="entry name" value="Rhodanese-like_dom_sf"/>
</dbReference>
<sequence length="311" mass="33878">MSHPIMVTVDDVRDFLGENARGVLVDVLPSEQYDRHHIPGSAQACVFETAFLDHMSKVAPDRAAPVLVYGAGNSLDAAVAAAKLLGAGYRDVRVFAGGVDAWRAAGQALEGSAPEKVDPAFPPLTPQFSRYSLLPGESVIRWVGRNDNHSHWGTVGLSSGELRFESGRGAGFVTVDMNSLANDDLAGSSWQDALLRHLASEDFFHVARFPEARLRLTELTPLEDASAGMPNYHLKGLAGIRGHEQPVEADISLRNVLDEKEGNRLILAGQLNLDRTLWGVLYGSARYFRYLGMHKVDDLISLDAHVVFRPA</sequence>
<dbReference type="PANTHER" id="PTHR34406:SF1">
    <property type="entry name" value="PROTEIN YCEI"/>
    <property type="match status" value="1"/>
</dbReference>
<comment type="caution">
    <text evidence="2">The sequence shown here is derived from an EMBL/GenBank/DDBJ whole genome shotgun (WGS) entry which is preliminary data.</text>
</comment>
<evidence type="ECO:0000313" key="3">
    <source>
        <dbReference type="Proteomes" id="UP000824225"/>
    </source>
</evidence>
<dbReference type="InterPro" id="IPR001763">
    <property type="entry name" value="Rhodanese-like_dom"/>
</dbReference>
<dbReference type="Proteomes" id="UP000824225">
    <property type="component" value="Unassembled WGS sequence"/>
</dbReference>
<dbReference type="CDD" id="cd00158">
    <property type="entry name" value="RHOD"/>
    <property type="match status" value="1"/>
</dbReference>
<accession>A0A9D2KLE6</accession>
<dbReference type="SUPFAM" id="SSF52821">
    <property type="entry name" value="Rhodanese/Cell cycle control phosphatase"/>
    <property type="match status" value="1"/>
</dbReference>
<feature type="domain" description="Rhodanese" evidence="1">
    <location>
        <begin position="18"/>
        <end position="111"/>
    </location>
</feature>
<dbReference type="SUPFAM" id="SSF101874">
    <property type="entry name" value="YceI-like"/>
    <property type="match status" value="1"/>
</dbReference>
<dbReference type="SMART" id="SM00867">
    <property type="entry name" value="YceI"/>
    <property type="match status" value="1"/>
</dbReference>
<dbReference type="Pfam" id="PF04264">
    <property type="entry name" value="YceI"/>
    <property type="match status" value="1"/>
</dbReference>
<gene>
    <name evidence="2" type="ORF">H9962_00915</name>
</gene>
<name>A0A9D2KLE6_9BACT</name>
<protein>
    <submittedName>
        <fullName evidence="2">YceI family protein</fullName>
    </submittedName>
</protein>
<evidence type="ECO:0000313" key="2">
    <source>
        <dbReference type="EMBL" id="HJA07742.1"/>
    </source>
</evidence>
<dbReference type="PROSITE" id="PS50206">
    <property type="entry name" value="RHODANESE_3"/>
    <property type="match status" value="1"/>
</dbReference>
<dbReference type="AlphaFoldDB" id="A0A9D2KLE6"/>
<dbReference type="InterPro" id="IPR007372">
    <property type="entry name" value="Lipid/polyisoprenoid-bd_YceI"/>
</dbReference>
<dbReference type="Gene3D" id="2.40.128.110">
    <property type="entry name" value="Lipid/polyisoprenoid-binding, YceI-like"/>
    <property type="match status" value="1"/>
</dbReference>
<dbReference type="PANTHER" id="PTHR34406">
    <property type="entry name" value="PROTEIN YCEI"/>
    <property type="match status" value="1"/>
</dbReference>
<reference evidence="2" key="1">
    <citation type="journal article" date="2021" name="PeerJ">
        <title>Extensive microbial diversity within the chicken gut microbiome revealed by metagenomics and culture.</title>
        <authorList>
            <person name="Gilroy R."/>
            <person name="Ravi A."/>
            <person name="Getino M."/>
            <person name="Pursley I."/>
            <person name="Horton D.L."/>
            <person name="Alikhan N.F."/>
            <person name="Baker D."/>
            <person name="Gharbi K."/>
            <person name="Hall N."/>
            <person name="Watson M."/>
            <person name="Adriaenssens E.M."/>
            <person name="Foster-Nyarko E."/>
            <person name="Jarju S."/>
            <person name="Secka A."/>
            <person name="Antonio M."/>
            <person name="Oren A."/>
            <person name="Chaudhuri R.R."/>
            <person name="La Ragione R."/>
            <person name="Hildebrand F."/>
            <person name="Pallen M.J."/>
        </authorList>
    </citation>
    <scope>NUCLEOTIDE SEQUENCE</scope>
    <source>
        <strain evidence="2">CHK186-16707</strain>
    </source>
</reference>
<proteinExistence type="predicted"/>
<dbReference type="Pfam" id="PF00581">
    <property type="entry name" value="Rhodanese"/>
    <property type="match status" value="1"/>
</dbReference>
<dbReference type="InterPro" id="IPR036761">
    <property type="entry name" value="TTHA0802/YceI-like_sf"/>
</dbReference>
<organism evidence="2 3">
    <name type="scientific">Candidatus Mailhella merdigallinarum</name>
    <dbReference type="NCBI Taxonomy" id="2838658"/>
    <lineage>
        <taxon>Bacteria</taxon>
        <taxon>Pseudomonadati</taxon>
        <taxon>Thermodesulfobacteriota</taxon>
        <taxon>Desulfovibrionia</taxon>
        <taxon>Desulfovibrionales</taxon>
        <taxon>Desulfovibrionaceae</taxon>
        <taxon>Mailhella</taxon>
    </lineage>
</organism>
<dbReference type="SMART" id="SM00450">
    <property type="entry name" value="RHOD"/>
    <property type="match status" value="1"/>
</dbReference>
<dbReference type="EMBL" id="DXAN01000003">
    <property type="protein sequence ID" value="HJA07742.1"/>
    <property type="molecule type" value="Genomic_DNA"/>
</dbReference>